<dbReference type="PANTHER" id="PTHR30185:SF18">
    <property type="entry name" value="TRANSCRIPTIONAL REGULATOR MTLR"/>
    <property type="match status" value="1"/>
</dbReference>
<dbReference type="InterPro" id="IPR036388">
    <property type="entry name" value="WH-like_DNA-bd_sf"/>
</dbReference>
<dbReference type="Pfam" id="PF05043">
    <property type="entry name" value="Mga"/>
    <property type="match status" value="1"/>
</dbReference>
<keyword evidence="2" id="KW-0804">Transcription</keyword>
<evidence type="ECO:0000313" key="4">
    <source>
        <dbReference type="EMBL" id="KRM78676.1"/>
    </source>
</evidence>
<dbReference type="InterPro" id="IPR050661">
    <property type="entry name" value="BglG_antiterminators"/>
</dbReference>
<keyword evidence="1" id="KW-0805">Transcription regulation</keyword>
<reference evidence="4 5" key="1">
    <citation type="journal article" date="2015" name="Genome Announc.">
        <title>Expanding the biotechnology potential of lactobacilli through comparative genomics of 213 strains and associated genera.</title>
        <authorList>
            <person name="Sun Z."/>
            <person name="Harris H.M."/>
            <person name="McCann A."/>
            <person name="Guo C."/>
            <person name="Argimon S."/>
            <person name="Zhang W."/>
            <person name="Yang X."/>
            <person name="Jeffery I.B."/>
            <person name="Cooney J.C."/>
            <person name="Kagawa T.F."/>
            <person name="Liu W."/>
            <person name="Song Y."/>
            <person name="Salvetti E."/>
            <person name="Wrobel A."/>
            <person name="Rasinkangas P."/>
            <person name="Parkhill J."/>
            <person name="Rea M.C."/>
            <person name="O'Sullivan O."/>
            <person name="Ritari J."/>
            <person name="Douillard F.P."/>
            <person name="Paul Ross R."/>
            <person name="Yang R."/>
            <person name="Briner A.E."/>
            <person name="Felis G.E."/>
            <person name="de Vos W.M."/>
            <person name="Barrangou R."/>
            <person name="Klaenhammer T.R."/>
            <person name="Caufield P.W."/>
            <person name="Cui Y."/>
            <person name="Zhang H."/>
            <person name="O'Toole P.W."/>
        </authorList>
    </citation>
    <scope>NUCLEOTIDE SEQUENCE [LARGE SCALE GENOMIC DNA]</scope>
    <source>
        <strain evidence="4 5">DSM 20335</strain>
    </source>
</reference>
<dbReference type="STRING" id="1423738.FC84_GL000411"/>
<keyword evidence="5" id="KW-1185">Reference proteome</keyword>
<dbReference type="OrthoDB" id="2192016at2"/>
<dbReference type="PANTHER" id="PTHR30185">
    <property type="entry name" value="CRYPTIC BETA-GLUCOSIDE BGL OPERON ANTITERMINATOR"/>
    <property type="match status" value="1"/>
</dbReference>
<dbReference type="PATRIC" id="fig|1423738.3.peg.420"/>
<dbReference type="Proteomes" id="UP000051813">
    <property type="component" value="Unassembled WGS sequence"/>
</dbReference>
<evidence type="ECO:0000313" key="5">
    <source>
        <dbReference type="Proteomes" id="UP000051813"/>
    </source>
</evidence>
<comment type="caution">
    <text evidence="4">The sequence shown here is derived from an EMBL/GenBank/DDBJ whole genome shotgun (WGS) entry which is preliminary data.</text>
</comment>
<sequence>MISYQLGGTFLNLFSLISNNNLQELELIDYLLSHNKTTVCDKQLVYNLDTSKFIIHESANRLMQKLLEHPELGLKLAIDNSEGHDAYQILNSTATNVNQLYDLYLHETLQYQILMYLFDKFSYNVPQLADKLNISESTLFRQTGHLNHKLSEFGIKIKNGRIYGSELQIVHFYYLFLWSTCSLVQFKTLRKESETQNIIKKLETILDTNFSAQTSLSLALWLKVCQSRLKLVNEFKENEYDELLKDAFQDPLYHKILQAYNSTAVTNITNLNKKNSLYLYLFIITDLIRDNQNQLVLRKINQASWKNPFIVVNRHVDWIFTTAFKQLKLSNYLAEENLKEKWQPLFTQLFNQHYLFKGQIIFSFSDYWTHKYKKSWNRSNLATPLITILKDQSLETIDQTTNRDYLELTYSHFFNFFLDDAMYYKSDKKLIGLYSKHGVPYLKKLKRDFEHKLQPPNKYQIEIATSTQNYDLFIADSPYFLETFKFKNSYLLKDFYSEKDLDNLETFVCQIAATDFHQQNVNQEG</sequence>
<evidence type="ECO:0000259" key="3">
    <source>
        <dbReference type="Pfam" id="PF05043"/>
    </source>
</evidence>
<evidence type="ECO:0000256" key="2">
    <source>
        <dbReference type="ARBA" id="ARBA00023163"/>
    </source>
</evidence>
<dbReference type="Gene3D" id="1.10.10.10">
    <property type="entry name" value="Winged helix-like DNA-binding domain superfamily/Winged helix DNA-binding domain"/>
    <property type="match status" value="1"/>
</dbReference>
<evidence type="ECO:0000256" key="1">
    <source>
        <dbReference type="ARBA" id="ARBA00023015"/>
    </source>
</evidence>
<feature type="domain" description="Mga helix-turn-helix" evidence="3">
    <location>
        <begin position="95"/>
        <end position="176"/>
    </location>
</feature>
<dbReference type="AlphaFoldDB" id="A0A0R2BLF9"/>
<gene>
    <name evidence="4" type="ORF">FC84_GL000411</name>
</gene>
<name>A0A0R2BLF9_9LACO</name>
<organism evidence="4 5">
    <name type="scientific">Lapidilactobacillus dextrinicus DSM 20335</name>
    <dbReference type="NCBI Taxonomy" id="1423738"/>
    <lineage>
        <taxon>Bacteria</taxon>
        <taxon>Bacillati</taxon>
        <taxon>Bacillota</taxon>
        <taxon>Bacilli</taxon>
        <taxon>Lactobacillales</taxon>
        <taxon>Lactobacillaceae</taxon>
        <taxon>Lapidilactobacillus</taxon>
    </lineage>
</organism>
<proteinExistence type="predicted"/>
<dbReference type="EMBL" id="AYYK01000013">
    <property type="protein sequence ID" value="KRM78676.1"/>
    <property type="molecule type" value="Genomic_DNA"/>
</dbReference>
<accession>A0A0R2BLF9</accession>
<dbReference type="InterPro" id="IPR007737">
    <property type="entry name" value="Mga_HTH"/>
</dbReference>
<protein>
    <recommendedName>
        <fullName evidence="3">Mga helix-turn-helix domain-containing protein</fullName>
    </recommendedName>
</protein>